<dbReference type="Proteomes" id="UP000269692">
    <property type="component" value="Unassembled WGS sequence"/>
</dbReference>
<evidence type="ECO:0000313" key="1">
    <source>
        <dbReference type="EMBL" id="RLP80100.1"/>
    </source>
</evidence>
<protein>
    <recommendedName>
        <fullName evidence="3">Lipoprotein</fullName>
    </recommendedName>
</protein>
<keyword evidence="2" id="KW-1185">Reference proteome</keyword>
<evidence type="ECO:0000313" key="2">
    <source>
        <dbReference type="Proteomes" id="UP000269692"/>
    </source>
</evidence>
<name>A0A3L7AK64_9HYPH</name>
<dbReference type="AlphaFoldDB" id="A0A3L7AK64"/>
<sequence>MKAMRSGEAGYARALKAFATIGVIGAGLMLAGCQTDGLSGGGGALAFDRIEGPPPQSFDRLVTQLSSAADARRVEVVSRQQDAPYRVKGYLSAHQEGGRTSVAYVWDIYGRDRERVARVSGEETVSAAKGSDPWAACTDACLAKIAESTMAGLSEALGGPAAPAAAAIAAAAPVAPERSASLGLQGERGAALGYAAH</sequence>
<evidence type="ECO:0008006" key="3">
    <source>
        <dbReference type="Google" id="ProtNLM"/>
    </source>
</evidence>
<comment type="caution">
    <text evidence="1">The sequence shown here is derived from an EMBL/GenBank/DDBJ whole genome shotgun (WGS) entry which is preliminary data.</text>
</comment>
<proteinExistence type="predicted"/>
<reference evidence="1 2" key="1">
    <citation type="submission" date="2018-10" db="EMBL/GenBank/DDBJ databases">
        <title>Xanthobacter tagetidis genome sequencing and assembly.</title>
        <authorList>
            <person name="Maclea K.S."/>
            <person name="Goen A.E."/>
            <person name="Fatima S.A."/>
        </authorList>
    </citation>
    <scope>NUCLEOTIDE SEQUENCE [LARGE SCALE GENOMIC DNA]</scope>
    <source>
        <strain evidence="1 2">ATCC 700314</strain>
    </source>
</reference>
<organism evidence="1 2">
    <name type="scientific">Xanthobacter tagetidis</name>
    <dbReference type="NCBI Taxonomy" id="60216"/>
    <lineage>
        <taxon>Bacteria</taxon>
        <taxon>Pseudomonadati</taxon>
        <taxon>Pseudomonadota</taxon>
        <taxon>Alphaproteobacteria</taxon>
        <taxon>Hyphomicrobiales</taxon>
        <taxon>Xanthobacteraceae</taxon>
        <taxon>Xanthobacter</taxon>
    </lineage>
</organism>
<accession>A0A3L7AK64</accession>
<dbReference type="EMBL" id="RCTF01000004">
    <property type="protein sequence ID" value="RLP80100.1"/>
    <property type="molecule type" value="Genomic_DNA"/>
</dbReference>
<gene>
    <name evidence="1" type="ORF">D9R14_07030</name>
</gene>
<dbReference type="PROSITE" id="PS51257">
    <property type="entry name" value="PROKAR_LIPOPROTEIN"/>
    <property type="match status" value="1"/>
</dbReference>